<dbReference type="InterPro" id="IPR053958">
    <property type="entry name" value="HMGCR/SNAP/NPC1-like_SSD"/>
</dbReference>
<dbReference type="Pfam" id="PF12349">
    <property type="entry name" value="Sterol-sensing"/>
    <property type="match status" value="1"/>
</dbReference>
<feature type="region of interest" description="Disordered" evidence="7">
    <location>
        <begin position="1"/>
        <end position="34"/>
    </location>
</feature>
<gene>
    <name evidence="10" type="ORF">FSP39_002236</name>
</gene>
<keyword evidence="3 8" id="KW-1133">Transmembrane helix</keyword>
<keyword evidence="11" id="KW-1185">Reference proteome</keyword>
<feature type="domain" description="SSD" evidence="9">
    <location>
        <begin position="379"/>
        <end position="472"/>
    </location>
</feature>
<evidence type="ECO:0000259" key="9">
    <source>
        <dbReference type="PROSITE" id="PS50156"/>
    </source>
</evidence>
<evidence type="ECO:0000313" key="11">
    <source>
        <dbReference type="Proteomes" id="UP001186944"/>
    </source>
</evidence>
<dbReference type="InterPro" id="IPR052081">
    <property type="entry name" value="Dispatched_Hh_regulator"/>
</dbReference>
<dbReference type="PANTHER" id="PTHR45951">
    <property type="entry name" value="PROTEIN DISPATCHED-RELATED"/>
    <property type="match status" value="1"/>
</dbReference>
<comment type="subcellular location">
    <subcellularLocation>
        <location evidence="1">Membrane</location>
        <topology evidence="1">Multi-pass membrane protein</topology>
    </subcellularLocation>
</comment>
<dbReference type="EMBL" id="VSWD01000009">
    <property type="protein sequence ID" value="KAK3092390.1"/>
    <property type="molecule type" value="Genomic_DNA"/>
</dbReference>
<evidence type="ECO:0000313" key="10">
    <source>
        <dbReference type="EMBL" id="KAK3092390.1"/>
    </source>
</evidence>
<keyword evidence="5" id="KW-0325">Glycoprotein</keyword>
<feature type="transmembrane region" description="Helical" evidence="8">
    <location>
        <begin position="964"/>
        <end position="984"/>
    </location>
</feature>
<dbReference type="PROSITE" id="PS50156">
    <property type="entry name" value="SSD"/>
    <property type="match status" value="1"/>
</dbReference>
<dbReference type="Gene3D" id="1.20.1640.10">
    <property type="entry name" value="Multidrug efflux transporter AcrB transmembrane domain"/>
    <property type="match status" value="2"/>
</dbReference>
<feature type="transmembrane region" description="Helical" evidence="8">
    <location>
        <begin position="939"/>
        <end position="958"/>
    </location>
</feature>
<dbReference type="Proteomes" id="UP001186944">
    <property type="component" value="Unassembled WGS sequence"/>
</dbReference>
<dbReference type="PANTHER" id="PTHR45951:SF7">
    <property type="entry name" value="SSD DOMAIN-CONTAINING PROTEIN"/>
    <property type="match status" value="1"/>
</dbReference>
<keyword evidence="2 8" id="KW-0812">Transmembrane</keyword>
<name>A0AA88Y1T4_PINIB</name>
<evidence type="ECO:0000256" key="1">
    <source>
        <dbReference type="ARBA" id="ARBA00004141"/>
    </source>
</evidence>
<feature type="transmembrane region" description="Helical" evidence="8">
    <location>
        <begin position="449"/>
        <end position="473"/>
    </location>
</feature>
<feature type="transmembrane region" description="Helical" evidence="8">
    <location>
        <begin position="605"/>
        <end position="623"/>
    </location>
</feature>
<dbReference type="GO" id="GO:0016020">
    <property type="term" value="C:membrane"/>
    <property type="evidence" value="ECO:0007669"/>
    <property type="project" value="UniProtKB-SubCell"/>
</dbReference>
<feature type="transmembrane region" description="Helical" evidence="8">
    <location>
        <begin position="914"/>
        <end position="932"/>
    </location>
</feature>
<evidence type="ECO:0000256" key="8">
    <source>
        <dbReference type="SAM" id="Phobius"/>
    </source>
</evidence>
<feature type="transmembrane region" description="Helical" evidence="8">
    <location>
        <begin position="340"/>
        <end position="363"/>
    </location>
</feature>
<protein>
    <recommendedName>
        <fullName evidence="9">SSD domain-containing protein</fullName>
    </recommendedName>
</protein>
<organism evidence="10 11">
    <name type="scientific">Pinctada imbricata</name>
    <name type="common">Atlantic pearl-oyster</name>
    <name type="synonym">Pinctada martensii</name>
    <dbReference type="NCBI Taxonomy" id="66713"/>
    <lineage>
        <taxon>Eukaryota</taxon>
        <taxon>Metazoa</taxon>
        <taxon>Spiralia</taxon>
        <taxon>Lophotrochozoa</taxon>
        <taxon>Mollusca</taxon>
        <taxon>Bivalvia</taxon>
        <taxon>Autobranchia</taxon>
        <taxon>Pteriomorphia</taxon>
        <taxon>Pterioida</taxon>
        <taxon>Pterioidea</taxon>
        <taxon>Pteriidae</taxon>
        <taxon>Pinctada</taxon>
    </lineage>
</organism>
<evidence type="ECO:0000256" key="5">
    <source>
        <dbReference type="ARBA" id="ARBA00023180"/>
    </source>
</evidence>
<dbReference type="GO" id="GO:0022857">
    <property type="term" value="F:transmembrane transporter activity"/>
    <property type="evidence" value="ECO:0007669"/>
    <property type="project" value="TreeGrafter"/>
</dbReference>
<keyword evidence="4 8" id="KW-0472">Membrane</keyword>
<comment type="similarity">
    <text evidence="6">Belongs to the dispatched family.</text>
</comment>
<sequence>MKIANGTTASDGDTELSGNKSRMAWGKGDTEELQRQRREEKPFIYCRLVANYPRTTFAITLSCHILMFVVAGILFATGYELFPTNFEVLPMELYNIPYRLRDYAWRDRDKYSNEFERTLTDSGFATFERGLYYSVGTVTLYYDAEGGNIFTPSNLRKIQEIENDLESSPGYTSTYCMTHNSSLVCKPFKSILRYFDGTYKHINSVFDDPNFNNIAAVLYEANTNNQTNVDFQFFLPNSYSITPTSAYGSITRSEMLFGCSLTGATKCNTDSVKDLTQEYLKSTLKEKLEGYLETSQFDFYYLSYNLWSSDVFTQAIKDMLCAVGSMKFIFIFMLIHTRSFFITGLGIMSIFACFIGTEILYVGVVGFKYFGFFHILSIFIILGIGADDIFVFYDSWRLTAFSTYPSLAHRLSDAYKKSVLSMFITSLTTCSAFLCSAISPLLATRSFGVFSAMLIIYNYLSVIIYFPTVVMMYHLKFEDWHWPCCRKCAQSSEIGDNNEKSSEEKEKPHVVDNMQGTDVYIISEKQEIISNTTGSSQEAVQNQNVKNELKMKEFMSERNAETYNVGDFKRENNDGITTKKSHPKRQKKLVIFFRDYYFKFVTHKIAKWIVLPIFAIFVIVFGYQASKLEPDNEQLKIFKDSHRYTKSRNAELYSFVQSTSSSLVTIYVAWGLGLKDRSECHFSSIDCRGTNVYDSSFDPNPVANQQALKSFCDDLYGMTTSELNDFRIKIDSNGDPEIGCFTRNLETYLTSLPHHTTQGGSLDLTLPWSYTKMINFMTAEPSHYNTTGMTNSYTDVLSIPMQYWMYKGYTDTYTEDYGMYNTLFGEQKTSYTQNLLSDASIKYGNKLMYIGIQINTTINMRTTGYSKGIPLIEKWETFINNKMSAMPSGVNSGYQLTRQSWHWIYVQKALADNAVLGIIIGVSIAFPILTLATMNIVIGFLATTSICCTTICVIGVIPSAGWKLGLLVSLNMCLVVGLAVDYVVHLAEGYHLSLHKDRLSRTRDMLEEMGMSVFSGACTTLGASLFMFLSQVQFFLQFGIFVFCTIGFSIFFSLGLFTILMGLIGPQNEIGDLRVIVRWCKRKFKRGKQIHHTQEAYENKT</sequence>
<dbReference type="SUPFAM" id="SSF82866">
    <property type="entry name" value="Multidrug efflux transporter AcrB transmembrane domain"/>
    <property type="match status" value="2"/>
</dbReference>
<comment type="caution">
    <text evidence="10">The sequence shown here is derived from an EMBL/GenBank/DDBJ whole genome shotgun (WGS) entry which is preliminary data.</text>
</comment>
<feature type="transmembrane region" description="Helical" evidence="8">
    <location>
        <begin position="419"/>
        <end position="443"/>
    </location>
</feature>
<evidence type="ECO:0000256" key="6">
    <source>
        <dbReference type="ARBA" id="ARBA00038046"/>
    </source>
</evidence>
<evidence type="ECO:0000256" key="2">
    <source>
        <dbReference type="ARBA" id="ARBA00022692"/>
    </source>
</evidence>
<dbReference type="InterPro" id="IPR000731">
    <property type="entry name" value="SSD"/>
</dbReference>
<feature type="transmembrane region" description="Helical" evidence="8">
    <location>
        <begin position="1035"/>
        <end position="1064"/>
    </location>
</feature>
<reference evidence="10" key="1">
    <citation type="submission" date="2019-08" db="EMBL/GenBank/DDBJ databases">
        <title>The improved chromosome-level genome for the pearl oyster Pinctada fucata martensii using PacBio sequencing and Hi-C.</title>
        <authorList>
            <person name="Zheng Z."/>
        </authorList>
    </citation>
    <scope>NUCLEOTIDE SEQUENCE</scope>
    <source>
        <strain evidence="10">ZZ-2019</strain>
        <tissue evidence="10">Adductor muscle</tissue>
    </source>
</reference>
<feature type="compositionally biased region" description="Polar residues" evidence="7">
    <location>
        <begin position="1"/>
        <end position="20"/>
    </location>
</feature>
<dbReference type="AlphaFoldDB" id="A0AA88Y1T4"/>
<evidence type="ECO:0000256" key="7">
    <source>
        <dbReference type="SAM" id="MobiDB-lite"/>
    </source>
</evidence>
<evidence type="ECO:0000256" key="3">
    <source>
        <dbReference type="ARBA" id="ARBA00022989"/>
    </source>
</evidence>
<feature type="transmembrane region" description="Helical" evidence="8">
    <location>
        <begin position="369"/>
        <end position="393"/>
    </location>
</feature>
<feature type="transmembrane region" description="Helical" evidence="8">
    <location>
        <begin position="1005"/>
        <end position="1029"/>
    </location>
</feature>
<accession>A0AA88Y1T4</accession>
<feature type="transmembrane region" description="Helical" evidence="8">
    <location>
        <begin position="57"/>
        <end position="82"/>
    </location>
</feature>
<proteinExistence type="inferred from homology"/>
<evidence type="ECO:0000256" key="4">
    <source>
        <dbReference type="ARBA" id="ARBA00023136"/>
    </source>
</evidence>